<reference evidence="2 3" key="1">
    <citation type="submission" date="2015-02" db="EMBL/GenBank/DDBJ databases">
        <title>Draft genome sequences of ten Microbacterium spp. with emphasis on heavy metal contaminated environments.</title>
        <authorList>
            <person name="Corretto E."/>
        </authorList>
    </citation>
    <scope>NUCLEOTIDE SEQUENCE [LARGE SCALE GENOMIC DNA]</scope>
    <source>
        <strain evidence="2 3">BEL163</strain>
    </source>
</reference>
<evidence type="ECO:0000259" key="1">
    <source>
        <dbReference type="Pfam" id="PF01814"/>
    </source>
</evidence>
<dbReference type="AlphaFoldDB" id="A0A0F0KNS7"/>
<gene>
    <name evidence="2" type="ORF">RN51_01876</name>
</gene>
<evidence type="ECO:0000313" key="2">
    <source>
        <dbReference type="EMBL" id="KJL22562.1"/>
    </source>
</evidence>
<proteinExistence type="predicted"/>
<comment type="caution">
    <text evidence="2">The sequence shown here is derived from an EMBL/GenBank/DDBJ whole genome shotgun (WGS) entry which is preliminary data.</text>
</comment>
<organism evidence="2 3">
    <name type="scientific">Microbacterium oxydans</name>
    <dbReference type="NCBI Taxonomy" id="82380"/>
    <lineage>
        <taxon>Bacteria</taxon>
        <taxon>Bacillati</taxon>
        <taxon>Actinomycetota</taxon>
        <taxon>Actinomycetes</taxon>
        <taxon>Micrococcales</taxon>
        <taxon>Microbacteriaceae</taxon>
        <taxon>Microbacterium</taxon>
    </lineage>
</organism>
<protein>
    <submittedName>
        <fullName evidence="2">Hemerythrin HHE cation binding domain protein</fullName>
    </submittedName>
</protein>
<dbReference type="Proteomes" id="UP000033725">
    <property type="component" value="Unassembled WGS sequence"/>
</dbReference>
<dbReference type="Gene3D" id="1.20.120.520">
    <property type="entry name" value="nmb1532 protein domain like"/>
    <property type="match status" value="1"/>
</dbReference>
<dbReference type="OrthoDB" id="8225825at2"/>
<sequence length="153" mass="16703">MDSARLIAWDQELRSAHSRLRAALAATREALDQGQEVPDATSELVLYCIGFCAALDGHHGAEDRQLFPSLRAEHPELGGVIDKLMQDHSMLAHLLASLRSAAERGDDSATIGGHLDGIAAIMESHFRFEEREILGPLRTLTLDRDVKSVLGPL</sequence>
<dbReference type="RefSeq" id="WP_045263761.1">
    <property type="nucleotide sequence ID" value="NZ_JYIV01000025.1"/>
</dbReference>
<accession>A0A0F0KNS7</accession>
<evidence type="ECO:0000313" key="3">
    <source>
        <dbReference type="Proteomes" id="UP000033725"/>
    </source>
</evidence>
<dbReference type="InterPro" id="IPR012312">
    <property type="entry name" value="Hemerythrin-like"/>
</dbReference>
<dbReference type="Pfam" id="PF01814">
    <property type="entry name" value="Hemerythrin"/>
    <property type="match status" value="1"/>
</dbReference>
<feature type="domain" description="Hemerythrin-like" evidence="1">
    <location>
        <begin position="12"/>
        <end position="134"/>
    </location>
</feature>
<dbReference type="PATRIC" id="fig|82380.10.peg.1886"/>
<dbReference type="EMBL" id="JYIV01000025">
    <property type="protein sequence ID" value="KJL22562.1"/>
    <property type="molecule type" value="Genomic_DNA"/>
</dbReference>
<name>A0A0F0KNS7_9MICO</name>